<name>A0A5B1BUX9_MYCSI</name>
<gene>
    <name evidence="2" type="ORF">F0Q45_06995</name>
</gene>
<proteinExistence type="predicted"/>
<sequence>MSYLSLVPEMVSAAASDLTSIGSAISAANVAAASMTELAPAAADEVSAAIAAVFGVHAQAYQSVSAQASMFHDQFVRALTAGAGLYGSAEAANASPLQNALNLVNAPAQALLGRPLIGNGANGAPGTGQAGGPGGLLFGNGGNGGSGGVGLAGGN</sequence>
<dbReference type="InterPro" id="IPR038332">
    <property type="entry name" value="PPE_sf"/>
</dbReference>
<accession>A0A5B1BUX9</accession>
<dbReference type="SUPFAM" id="SSF140459">
    <property type="entry name" value="PE/PPE dimer-like"/>
    <property type="match status" value="1"/>
</dbReference>
<feature type="non-terminal residue" evidence="2">
    <location>
        <position position="155"/>
    </location>
</feature>
<protein>
    <submittedName>
        <fullName evidence="2">PE family protein</fullName>
    </submittedName>
</protein>
<dbReference type="RefSeq" id="WP_149653250.1">
    <property type="nucleotide sequence ID" value="NZ_VTZN01000027.1"/>
</dbReference>
<dbReference type="Gene3D" id="1.10.287.850">
    <property type="entry name" value="HP0062-like domain"/>
    <property type="match status" value="1"/>
</dbReference>
<dbReference type="Proteomes" id="UP000324701">
    <property type="component" value="Unassembled WGS sequence"/>
</dbReference>
<evidence type="ECO:0000259" key="1">
    <source>
        <dbReference type="Pfam" id="PF00934"/>
    </source>
</evidence>
<dbReference type="InterPro" id="IPR000084">
    <property type="entry name" value="PE-PGRS_N"/>
</dbReference>
<keyword evidence="3" id="KW-1185">Reference proteome</keyword>
<evidence type="ECO:0000313" key="2">
    <source>
        <dbReference type="EMBL" id="KAA1250959.1"/>
    </source>
</evidence>
<dbReference type="Pfam" id="PF00934">
    <property type="entry name" value="PE"/>
    <property type="match status" value="1"/>
</dbReference>
<feature type="domain" description="PE" evidence="1">
    <location>
        <begin position="5"/>
        <end position="93"/>
    </location>
</feature>
<dbReference type="OrthoDB" id="4736227at2"/>
<reference evidence="2 3" key="1">
    <citation type="submission" date="2019-09" db="EMBL/GenBank/DDBJ databases">
        <title>Report of infection by Mycobacterium simiae a patient suffering from pulmonary tuberculosis.</title>
        <authorList>
            <person name="Mohanty P.S."/>
            <person name="Bansal A.K."/>
            <person name="Singh H."/>
            <person name="Sharma S."/>
            <person name="Patil S.A."/>
            <person name="Upadhaya P."/>
            <person name="Singh P.K."/>
            <person name="Kumar D."/>
            <person name="Kumar S."/>
            <person name="Singh R.K."/>
            <person name="Chaudhary B."/>
        </authorList>
    </citation>
    <scope>NUCLEOTIDE SEQUENCE [LARGE SCALE GENOMIC DNA]</scope>
    <source>
        <strain evidence="2 3">JAL-560-SIM</strain>
    </source>
</reference>
<evidence type="ECO:0000313" key="3">
    <source>
        <dbReference type="Proteomes" id="UP000324701"/>
    </source>
</evidence>
<dbReference type="EMBL" id="VTZN01000027">
    <property type="protein sequence ID" value="KAA1250959.1"/>
    <property type="molecule type" value="Genomic_DNA"/>
</dbReference>
<dbReference type="AlphaFoldDB" id="A0A5B1BUX9"/>
<comment type="caution">
    <text evidence="2">The sequence shown here is derived from an EMBL/GenBank/DDBJ whole genome shotgun (WGS) entry which is preliminary data.</text>
</comment>
<organism evidence="2 3">
    <name type="scientific">Mycobacterium simiae</name>
    <name type="common">Mycobacterium habana</name>
    <dbReference type="NCBI Taxonomy" id="1784"/>
    <lineage>
        <taxon>Bacteria</taxon>
        <taxon>Bacillati</taxon>
        <taxon>Actinomycetota</taxon>
        <taxon>Actinomycetes</taxon>
        <taxon>Mycobacteriales</taxon>
        <taxon>Mycobacteriaceae</taxon>
        <taxon>Mycobacterium</taxon>
        <taxon>Mycobacterium simiae complex</taxon>
    </lineage>
</organism>